<evidence type="ECO:0000313" key="11">
    <source>
        <dbReference type="Proteomes" id="UP000231092"/>
    </source>
</evidence>
<dbReference type="Proteomes" id="UP000231092">
    <property type="component" value="Unassembled WGS sequence"/>
</dbReference>
<dbReference type="AlphaFoldDB" id="A0A2M8Z0Y3"/>
<evidence type="ECO:0000256" key="6">
    <source>
        <dbReference type="ARBA" id="ARBA00022989"/>
    </source>
</evidence>
<dbReference type="PROSITE" id="PS50928">
    <property type="entry name" value="ABC_TM1"/>
    <property type="match status" value="1"/>
</dbReference>
<dbReference type="InterPro" id="IPR035906">
    <property type="entry name" value="MetI-like_sf"/>
</dbReference>
<comment type="similarity">
    <text evidence="8">Belongs to the binding-protein-dependent transport system permease family.</text>
</comment>
<evidence type="ECO:0000256" key="5">
    <source>
        <dbReference type="ARBA" id="ARBA00022970"/>
    </source>
</evidence>
<dbReference type="RefSeq" id="WP_100303771.1">
    <property type="nucleotide sequence ID" value="NZ_PGET01000001.1"/>
</dbReference>
<dbReference type="PANTHER" id="PTHR30614">
    <property type="entry name" value="MEMBRANE COMPONENT OF AMINO ACID ABC TRANSPORTER"/>
    <property type="match status" value="1"/>
</dbReference>
<dbReference type="Gene3D" id="1.10.3720.10">
    <property type="entry name" value="MetI-like"/>
    <property type="match status" value="1"/>
</dbReference>
<dbReference type="GO" id="GO:0006865">
    <property type="term" value="P:amino acid transport"/>
    <property type="evidence" value="ECO:0007669"/>
    <property type="project" value="UniProtKB-KW"/>
</dbReference>
<dbReference type="CDD" id="cd06261">
    <property type="entry name" value="TM_PBP2"/>
    <property type="match status" value="1"/>
</dbReference>
<evidence type="ECO:0000259" key="9">
    <source>
        <dbReference type="PROSITE" id="PS50928"/>
    </source>
</evidence>
<evidence type="ECO:0000256" key="2">
    <source>
        <dbReference type="ARBA" id="ARBA00022448"/>
    </source>
</evidence>
<sequence length="266" mass="29343">MSKIFDWQLVFTEIPALLKYLPVTLQLTGVALIIGWVIGLLIAVVKIHNVPILRQLCTLFVSVVRGTPIIVQLYLTYFGIPIALKYYNFYNGTSYNVNGIPSIIFAIVALGLNQSAFDSETIRAAIQSVEKGQVEAAKALGMNGFQIFRRVLFPQAVTVALPSLGNSLISLVKGTSLAFTCSVVEITAQGKILAGNSYRYFEAYCSLAIIYWVMTIFIERLFVYLEKKMSVPETVSAEVSCGHIFTPGKTGWALSKKHGQEQGKEE</sequence>
<dbReference type="OrthoDB" id="9787841at2"/>
<name>A0A2M8Z0Y3_9FIRM</name>
<evidence type="ECO:0000256" key="3">
    <source>
        <dbReference type="ARBA" id="ARBA00022475"/>
    </source>
</evidence>
<evidence type="ECO:0000313" key="10">
    <source>
        <dbReference type="EMBL" id="PJJ27092.1"/>
    </source>
</evidence>
<dbReference type="Pfam" id="PF00528">
    <property type="entry name" value="BPD_transp_1"/>
    <property type="match status" value="1"/>
</dbReference>
<feature type="transmembrane region" description="Helical" evidence="8">
    <location>
        <begin position="95"/>
        <end position="113"/>
    </location>
</feature>
<feature type="domain" description="ABC transmembrane type-1" evidence="9">
    <location>
        <begin position="21"/>
        <end position="222"/>
    </location>
</feature>
<protein>
    <submittedName>
        <fullName evidence="10">Polar amino acid transport system permease protein</fullName>
    </submittedName>
</protein>
<gene>
    <name evidence="10" type="ORF">H171_0542</name>
</gene>
<keyword evidence="5" id="KW-0029">Amino-acid transport</keyword>
<dbReference type="InterPro" id="IPR043429">
    <property type="entry name" value="ArtM/GltK/GlnP/TcyL/YhdX-like"/>
</dbReference>
<dbReference type="GO" id="GO:0022857">
    <property type="term" value="F:transmembrane transporter activity"/>
    <property type="evidence" value="ECO:0007669"/>
    <property type="project" value="InterPro"/>
</dbReference>
<dbReference type="NCBIfam" id="TIGR01726">
    <property type="entry name" value="HEQRo_perm_3TM"/>
    <property type="match status" value="1"/>
</dbReference>
<feature type="transmembrane region" description="Helical" evidence="8">
    <location>
        <begin position="56"/>
        <end position="75"/>
    </location>
</feature>
<keyword evidence="2 8" id="KW-0813">Transport</keyword>
<accession>A0A2M8Z0Y3</accession>
<dbReference type="InterPro" id="IPR010065">
    <property type="entry name" value="AA_ABC_transptr_permease_3TM"/>
</dbReference>
<dbReference type="GO" id="GO:0043190">
    <property type="term" value="C:ATP-binding cassette (ABC) transporter complex"/>
    <property type="evidence" value="ECO:0007669"/>
    <property type="project" value="InterPro"/>
</dbReference>
<evidence type="ECO:0000256" key="4">
    <source>
        <dbReference type="ARBA" id="ARBA00022692"/>
    </source>
</evidence>
<feature type="transmembrane region" description="Helical" evidence="8">
    <location>
        <begin position="20"/>
        <end position="44"/>
    </location>
</feature>
<keyword evidence="6 8" id="KW-1133">Transmembrane helix</keyword>
<dbReference type="EMBL" id="PGET01000001">
    <property type="protein sequence ID" value="PJJ27092.1"/>
    <property type="molecule type" value="Genomic_DNA"/>
</dbReference>
<reference evidence="10 11" key="1">
    <citation type="submission" date="2017-11" db="EMBL/GenBank/DDBJ databases">
        <title>Understudied soil microbes with underappreciated capabilities: Untangling the Clostridium saccharolyticum group.</title>
        <authorList>
            <person name="Leschine S."/>
        </authorList>
    </citation>
    <scope>NUCLEOTIDE SEQUENCE [LARGE SCALE GENOMIC DNA]</scope>
    <source>
        <strain evidence="10 11">18A</strain>
    </source>
</reference>
<keyword evidence="3" id="KW-1003">Cell membrane</keyword>
<dbReference type="SUPFAM" id="SSF161098">
    <property type="entry name" value="MetI-like"/>
    <property type="match status" value="1"/>
</dbReference>
<proteinExistence type="inferred from homology"/>
<evidence type="ECO:0000256" key="7">
    <source>
        <dbReference type="ARBA" id="ARBA00023136"/>
    </source>
</evidence>
<comment type="subcellular location">
    <subcellularLocation>
        <location evidence="1 8">Cell membrane</location>
        <topology evidence="1 8">Multi-pass membrane protein</topology>
    </subcellularLocation>
</comment>
<dbReference type="InterPro" id="IPR000515">
    <property type="entry name" value="MetI-like"/>
</dbReference>
<keyword evidence="7 8" id="KW-0472">Membrane</keyword>
<feature type="transmembrane region" description="Helical" evidence="8">
    <location>
        <begin position="201"/>
        <end position="223"/>
    </location>
</feature>
<dbReference type="PANTHER" id="PTHR30614:SF0">
    <property type="entry name" value="L-CYSTINE TRANSPORT SYSTEM PERMEASE PROTEIN TCYL"/>
    <property type="match status" value="1"/>
</dbReference>
<keyword evidence="4 8" id="KW-0812">Transmembrane</keyword>
<evidence type="ECO:0000256" key="8">
    <source>
        <dbReference type="RuleBase" id="RU363032"/>
    </source>
</evidence>
<evidence type="ECO:0000256" key="1">
    <source>
        <dbReference type="ARBA" id="ARBA00004651"/>
    </source>
</evidence>
<comment type="caution">
    <text evidence="10">The sequence shown here is derived from an EMBL/GenBank/DDBJ whole genome shotgun (WGS) entry which is preliminary data.</text>
</comment>
<organism evidence="10 11">
    <name type="scientific">[Clostridium] celerecrescens 18A</name>
    <dbReference type="NCBI Taxonomy" id="1286362"/>
    <lineage>
        <taxon>Bacteria</taxon>
        <taxon>Bacillati</taxon>
        <taxon>Bacillota</taxon>
        <taxon>Clostridia</taxon>
        <taxon>Lachnospirales</taxon>
        <taxon>Lachnospiraceae</taxon>
        <taxon>Lacrimispora</taxon>
    </lineage>
</organism>